<gene>
    <name evidence="2" type="ORF">SB48_HM08orf05081</name>
</gene>
<reference evidence="3" key="1">
    <citation type="submission" date="2015-01" db="EMBL/GenBank/DDBJ databases">
        <title>Comparative genome analysis of Bacillus coagulans HM-08, Clostridium butyricum HM-68, Bacillus subtilis HM-66 and Bacillus paralicheniformis BL-09.</title>
        <authorList>
            <person name="Zhang H."/>
        </authorList>
    </citation>
    <scope>NUCLEOTIDE SEQUENCE [LARGE SCALE GENOMIC DNA]</scope>
    <source>
        <strain evidence="3">HM-08</strain>
    </source>
</reference>
<organism evidence="2 3">
    <name type="scientific">Heyndrickxia coagulans</name>
    <name type="common">Weizmannia coagulans</name>
    <dbReference type="NCBI Taxonomy" id="1398"/>
    <lineage>
        <taxon>Bacteria</taxon>
        <taxon>Bacillati</taxon>
        <taxon>Bacillota</taxon>
        <taxon>Bacilli</taxon>
        <taxon>Bacillales</taxon>
        <taxon>Bacillaceae</taxon>
        <taxon>Heyndrickxia</taxon>
    </lineage>
</organism>
<dbReference type="AlphaFoldDB" id="A0AAN0T6X9"/>
<dbReference type="EMBL" id="CP010525">
    <property type="protein sequence ID" value="AJO23972.1"/>
    <property type="molecule type" value="Genomic_DNA"/>
</dbReference>
<proteinExistence type="predicted"/>
<accession>A0AAN0T6X9</accession>
<name>A0AAN0T6X9_HEYCO</name>
<protein>
    <submittedName>
        <fullName evidence="2">Uncharacterized protein</fullName>
    </submittedName>
</protein>
<dbReference type="Proteomes" id="UP000032024">
    <property type="component" value="Chromosome"/>
</dbReference>
<evidence type="ECO:0000313" key="2">
    <source>
        <dbReference type="EMBL" id="AJO23972.1"/>
    </source>
</evidence>
<feature type="region of interest" description="Disordered" evidence="1">
    <location>
        <begin position="1"/>
        <end position="43"/>
    </location>
</feature>
<evidence type="ECO:0000256" key="1">
    <source>
        <dbReference type="SAM" id="MobiDB-lite"/>
    </source>
</evidence>
<sequence>MGPSGECKTGPVKPGAVFKQTTQAEKERGTGRLMKTAGAYVQG</sequence>
<keyword evidence="3" id="KW-1185">Reference proteome</keyword>
<evidence type="ECO:0000313" key="3">
    <source>
        <dbReference type="Proteomes" id="UP000032024"/>
    </source>
</evidence>